<proteinExistence type="predicted"/>
<reference evidence="2 3" key="1">
    <citation type="submission" date="2019-01" db="EMBL/GenBank/DDBJ databases">
        <title>Draft genome sequence of Dictyobacter sp. Uno17.</title>
        <authorList>
            <person name="Wang C.M."/>
            <person name="Zheng Y."/>
            <person name="Sakai Y."/>
            <person name="Abe K."/>
            <person name="Yokota A."/>
            <person name="Yabe S."/>
        </authorList>
    </citation>
    <scope>NUCLEOTIDE SEQUENCE [LARGE SCALE GENOMIC DNA]</scope>
    <source>
        <strain evidence="2 3">Uno17</strain>
    </source>
</reference>
<accession>A0A5A5TKW9</accession>
<evidence type="ECO:0000256" key="1">
    <source>
        <dbReference type="SAM" id="MobiDB-lite"/>
    </source>
</evidence>
<feature type="compositionally biased region" description="Pro residues" evidence="1">
    <location>
        <begin position="135"/>
        <end position="162"/>
    </location>
</feature>
<organism evidence="2 3">
    <name type="scientific">Dictyobacter arantiisoli</name>
    <dbReference type="NCBI Taxonomy" id="2014874"/>
    <lineage>
        <taxon>Bacteria</taxon>
        <taxon>Bacillati</taxon>
        <taxon>Chloroflexota</taxon>
        <taxon>Ktedonobacteria</taxon>
        <taxon>Ktedonobacterales</taxon>
        <taxon>Dictyobacteraceae</taxon>
        <taxon>Dictyobacter</taxon>
    </lineage>
</organism>
<name>A0A5A5TKW9_9CHLR</name>
<keyword evidence="3" id="KW-1185">Reference proteome</keyword>
<dbReference type="PANTHER" id="PTHR32305:SF17">
    <property type="entry name" value="TRNA NUCLEASE WAPA"/>
    <property type="match status" value="1"/>
</dbReference>
<dbReference type="AlphaFoldDB" id="A0A5A5TKW9"/>
<dbReference type="OrthoDB" id="166729at2"/>
<dbReference type="InterPro" id="IPR022385">
    <property type="entry name" value="Rhs_assc_core"/>
</dbReference>
<sequence>MGGQTVAMRKDGILSYLVPDFLGSVSLSLYADGSVQAVQLFSPFGGIRYSDGSIPTSYSFTGQRFDSITGLLYYGARYYDPVSGRFISADSVETNGAGLDAYAYVKGNPETATDPTGHGQCFAEDDSGCVGVPGPGTPGQPSSPPAQQPPAQQPPAQQPSPPVNQGCVYDCGPGPNTGGTPMPVKQIMSYKPPVCDQLCQDEKDSLLPSLAMLAFEGIVAADIFNPETEVTDDEAIPGTLSKIGAGIDAFTCSFTAATLVFTSTGEMPIGVLKPGNVVWAYNGAKKQTELEPIKHVWINHDNDLVDLTLTTKIEASKGKPAHEISETLHTNQKHPFLTVEKGFLSVAQLKLGMHVVEASGRAGVVTGWKSVPGTQTMYNLEVTQDHTYAVGAGQWVVHNETPACIDPQTLSDAGNAPDKGGMTRAGRAFQKHVSRVDGSQFGTDPGKPALRNQMGQYTLDDILTHPDLQWTQNYYSSDKKYVLDGYIPDGRGVRYSLPDLFFMGFRSK</sequence>
<dbReference type="Gene3D" id="2.180.10.10">
    <property type="entry name" value="RHS repeat-associated core"/>
    <property type="match status" value="1"/>
</dbReference>
<evidence type="ECO:0000313" key="2">
    <source>
        <dbReference type="EMBL" id="GCF11756.1"/>
    </source>
</evidence>
<protein>
    <recommendedName>
        <fullName evidence="4">Intein C-terminal splicing domain-containing protein</fullName>
    </recommendedName>
</protein>
<dbReference type="RefSeq" id="WP_149404557.1">
    <property type="nucleotide sequence ID" value="NZ_BIXY01000142.1"/>
</dbReference>
<dbReference type="Gene3D" id="2.170.16.10">
    <property type="entry name" value="Hedgehog/Intein (Hint) domain"/>
    <property type="match status" value="1"/>
</dbReference>
<dbReference type="Proteomes" id="UP000322530">
    <property type="component" value="Unassembled WGS sequence"/>
</dbReference>
<comment type="caution">
    <text evidence="2">The sequence shown here is derived from an EMBL/GenBank/DDBJ whole genome shotgun (WGS) entry which is preliminary data.</text>
</comment>
<dbReference type="InterPro" id="IPR036844">
    <property type="entry name" value="Hint_dom_sf"/>
</dbReference>
<gene>
    <name evidence="2" type="ORF">KDI_53200</name>
</gene>
<dbReference type="EMBL" id="BIXY01000142">
    <property type="protein sequence ID" value="GCF11756.1"/>
    <property type="molecule type" value="Genomic_DNA"/>
</dbReference>
<dbReference type="InterPro" id="IPR050708">
    <property type="entry name" value="T6SS_VgrG/RHS"/>
</dbReference>
<dbReference type="Pfam" id="PF07591">
    <property type="entry name" value="PT-HINT"/>
    <property type="match status" value="1"/>
</dbReference>
<feature type="region of interest" description="Disordered" evidence="1">
    <location>
        <begin position="113"/>
        <end position="166"/>
    </location>
</feature>
<evidence type="ECO:0008006" key="4">
    <source>
        <dbReference type="Google" id="ProtNLM"/>
    </source>
</evidence>
<dbReference type="PANTHER" id="PTHR32305">
    <property type="match status" value="1"/>
</dbReference>
<dbReference type="NCBIfam" id="TIGR03696">
    <property type="entry name" value="Rhs_assc_core"/>
    <property type="match status" value="1"/>
</dbReference>
<dbReference type="SUPFAM" id="SSF51294">
    <property type="entry name" value="Hedgehog/intein (Hint) domain"/>
    <property type="match status" value="1"/>
</dbReference>
<evidence type="ECO:0000313" key="3">
    <source>
        <dbReference type="Proteomes" id="UP000322530"/>
    </source>
</evidence>